<dbReference type="InterPro" id="IPR002686">
    <property type="entry name" value="Transposase_17"/>
</dbReference>
<dbReference type="SUPFAM" id="SSF143422">
    <property type="entry name" value="Transposase IS200-like"/>
    <property type="match status" value="1"/>
</dbReference>
<dbReference type="EMBL" id="FOUF01000007">
    <property type="protein sequence ID" value="SFM12361.1"/>
    <property type="molecule type" value="Genomic_DNA"/>
</dbReference>
<evidence type="ECO:0000313" key="4">
    <source>
        <dbReference type="Proteomes" id="UP000199561"/>
    </source>
</evidence>
<dbReference type="SMART" id="SM01321">
    <property type="entry name" value="Y1_Tnp"/>
    <property type="match status" value="1"/>
</dbReference>
<dbReference type="PANTHER" id="PTHR34322">
    <property type="entry name" value="TRANSPOSASE, Y1_TNP DOMAIN-CONTAINING"/>
    <property type="match status" value="1"/>
</dbReference>
<sequence>MPGIPVHAFQRGHNKAPVFFDDEDYLTYLRFLKAAADDLDCRLHAYVLMTNHVHLLVTPKTSDGISLLFQSVGRQYVPYINKTYGRRGSLWEGRYKACLIDADNYLLACMRYIELNPVRAGMVMHPAEYRWSSYACNALGVDNALITPHAQYLALGLTSIPRRKAYKECFNVSVEDNELVLFRQALQSGTPLGHDRFKAEIESVLGRKIGQVKAGRPRKFDRIAG</sequence>
<dbReference type="AlphaFoldDB" id="A0A1I4NA30"/>
<organism evidence="3 4">
    <name type="scientific">Nitrosomonas nitrosa</name>
    <dbReference type="NCBI Taxonomy" id="52442"/>
    <lineage>
        <taxon>Bacteria</taxon>
        <taxon>Pseudomonadati</taxon>
        <taxon>Pseudomonadota</taxon>
        <taxon>Betaproteobacteria</taxon>
        <taxon>Nitrosomonadales</taxon>
        <taxon>Nitrosomonadaceae</taxon>
        <taxon>Nitrosomonas</taxon>
    </lineage>
</organism>
<reference evidence="2" key="2">
    <citation type="submission" date="2021-02" db="EMBL/GenBank/DDBJ databases">
        <authorList>
            <person name="Han P."/>
        </authorList>
    </citation>
    <scope>NUCLEOTIDE SEQUENCE</scope>
    <source>
        <strain evidence="2">Nitrosomonas nitrosa 18-3D</strain>
    </source>
</reference>
<dbReference type="GO" id="GO:0004803">
    <property type="term" value="F:transposase activity"/>
    <property type="evidence" value="ECO:0007669"/>
    <property type="project" value="InterPro"/>
</dbReference>
<dbReference type="Pfam" id="PF01797">
    <property type="entry name" value="Y1_Tnp"/>
    <property type="match status" value="1"/>
</dbReference>
<dbReference type="Gene3D" id="3.30.70.1290">
    <property type="entry name" value="Transposase IS200-like"/>
    <property type="match status" value="1"/>
</dbReference>
<dbReference type="InterPro" id="IPR036515">
    <property type="entry name" value="Transposase_17_sf"/>
</dbReference>
<protein>
    <submittedName>
        <fullName evidence="2 3">Transposase</fullName>
    </submittedName>
</protein>
<dbReference type="EMBL" id="CAJNAP010000017">
    <property type="protein sequence ID" value="CAE6507073.1"/>
    <property type="molecule type" value="Genomic_DNA"/>
</dbReference>
<dbReference type="Proteomes" id="UP000601736">
    <property type="component" value="Unassembled WGS sequence"/>
</dbReference>
<gene>
    <name evidence="2" type="ORF">NMYAN_240006</name>
    <name evidence="3" type="ORF">SAMN05421880_10722</name>
</gene>
<name>A0A1I4NA30_9PROT</name>
<evidence type="ECO:0000313" key="2">
    <source>
        <dbReference type="EMBL" id="CAE6507073.1"/>
    </source>
</evidence>
<dbReference type="Proteomes" id="UP000199561">
    <property type="component" value="Unassembled WGS sequence"/>
</dbReference>
<keyword evidence="4" id="KW-1185">Reference proteome</keyword>
<reference evidence="3 4" key="1">
    <citation type="submission" date="2016-10" db="EMBL/GenBank/DDBJ databases">
        <authorList>
            <person name="de Groot N.N."/>
        </authorList>
    </citation>
    <scope>NUCLEOTIDE SEQUENCE [LARGE SCALE GENOMIC DNA]</scope>
    <source>
        <strain evidence="3 4">Nm146</strain>
    </source>
</reference>
<evidence type="ECO:0000313" key="3">
    <source>
        <dbReference type="EMBL" id="SFM12361.1"/>
    </source>
</evidence>
<dbReference type="STRING" id="52442.SAMN05421880_10722"/>
<accession>A0A1I4NA30</accession>
<proteinExistence type="predicted"/>
<dbReference type="GO" id="GO:0003677">
    <property type="term" value="F:DNA binding"/>
    <property type="evidence" value="ECO:0007669"/>
    <property type="project" value="InterPro"/>
</dbReference>
<dbReference type="PANTHER" id="PTHR34322:SF2">
    <property type="entry name" value="TRANSPOSASE IS200-LIKE DOMAIN-CONTAINING PROTEIN"/>
    <property type="match status" value="1"/>
</dbReference>
<evidence type="ECO:0000259" key="1">
    <source>
        <dbReference type="SMART" id="SM01321"/>
    </source>
</evidence>
<dbReference type="GO" id="GO:0006313">
    <property type="term" value="P:DNA transposition"/>
    <property type="evidence" value="ECO:0007669"/>
    <property type="project" value="InterPro"/>
</dbReference>
<feature type="domain" description="Transposase IS200-like" evidence="1">
    <location>
        <begin position="1"/>
        <end position="116"/>
    </location>
</feature>